<keyword evidence="8" id="KW-0539">Nucleus</keyword>
<gene>
    <name evidence="16" type="ORF">CYLTODRAFT_430865</name>
</gene>
<evidence type="ECO:0000256" key="1">
    <source>
        <dbReference type="ARBA" id="ARBA00004123"/>
    </source>
</evidence>
<dbReference type="SUPFAM" id="SSF52833">
    <property type="entry name" value="Thioredoxin-like"/>
    <property type="match status" value="1"/>
</dbReference>
<reference evidence="16 17" key="1">
    <citation type="journal article" date="2015" name="Fungal Genet. Biol.">
        <title>Evolution of novel wood decay mechanisms in Agaricales revealed by the genome sequences of Fistulina hepatica and Cylindrobasidium torrendii.</title>
        <authorList>
            <person name="Floudas D."/>
            <person name="Held B.W."/>
            <person name="Riley R."/>
            <person name="Nagy L.G."/>
            <person name="Koehler G."/>
            <person name="Ransdell A.S."/>
            <person name="Younus H."/>
            <person name="Chow J."/>
            <person name="Chiniquy J."/>
            <person name="Lipzen A."/>
            <person name="Tritt A."/>
            <person name="Sun H."/>
            <person name="Haridas S."/>
            <person name="LaButti K."/>
            <person name="Ohm R.A."/>
            <person name="Kues U."/>
            <person name="Blanchette R.A."/>
            <person name="Grigoriev I.V."/>
            <person name="Minto R.E."/>
            <person name="Hibbett D.S."/>
        </authorList>
    </citation>
    <scope>NUCLEOTIDE SEQUENCE [LARGE SCALE GENOMIC DNA]</scope>
    <source>
        <strain evidence="16 17">FP15055 ss-10</strain>
    </source>
</reference>
<comment type="similarity">
    <text evidence="11">Belongs to the peroxiredoxin family. BCP/PrxQ subfamily.</text>
</comment>
<dbReference type="OrthoDB" id="338622at2759"/>
<dbReference type="GO" id="GO:0045454">
    <property type="term" value="P:cell redox homeostasis"/>
    <property type="evidence" value="ECO:0007669"/>
    <property type="project" value="TreeGrafter"/>
</dbReference>
<keyword evidence="5" id="KW-0049">Antioxidant</keyword>
<dbReference type="GO" id="GO:0005634">
    <property type="term" value="C:nucleus"/>
    <property type="evidence" value="ECO:0007669"/>
    <property type="project" value="UniProtKB-SubCell"/>
</dbReference>
<evidence type="ECO:0000256" key="8">
    <source>
        <dbReference type="ARBA" id="ARBA00023242"/>
    </source>
</evidence>
<evidence type="ECO:0000313" key="17">
    <source>
        <dbReference type="Proteomes" id="UP000054007"/>
    </source>
</evidence>
<evidence type="ECO:0000256" key="11">
    <source>
        <dbReference type="ARBA" id="ARBA00038489"/>
    </source>
</evidence>
<proteinExistence type="inferred from homology"/>
<evidence type="ECO:0000256" key="3">
    <source>
        <dbReference type="ARBA" id="ARBA00013017"/>
    </source>
</evidence>
<dbReference type="EMBL" id="KN880500">
    <property type="protein sequence ID" value="KIY68569.1"/>
    <property type="molecule type" value="Genomic_DNA"/>
</dbReference>
<comment type="subunit">
    <text evidence="2">Monomer.</text>
</comment>
<evidence type="ECO:0000313" key="16">
    <source>
        <dbReference type="EMBL" id="KIY68569.1"/>
    </source>
</evidence>
<sequence>MPPRTKKDTEEPTRRSSRIKSAPVAEAPAAEVPKKKRTADGEGEGAANTKKVRVPSLCSIPPQISQFFSPSHGEDPEEGPGLNIGDHLPDITVQNEKGEDVSVKDLAAETGVVLFLVPRADTPGCTTQACAFRDDYTQFSDTHYAVYCLSADSPGAQTKWQAKKNLPYGLLSDPKRTLISALGAGAGGKTKRSHFVFEKGGKLVAKKMPVKPADSPKLALEAIKELGSGKA</sequence>
<feature type="region of interest" description="Disordered" evidence="14">
    <location>
        <begin position="1"/>
        <end position="84"/>
    </location>
</feature>
<dbReference type="CDD" id="cd03017">
    <property type="entry name" value="PRX_BCP"/>
    <property type="match status" value="1"/>
</dbReference>
<dbReference type="PANTHER" id="PTHR42801">
    <property type="entry name" value="THIOREDOXIN-DEPENDENT PEROXIDE REDUCTASE"/>
    <property type="match status" value="1"/>
</dbReference>
<accession>A0A0D7BEJ7</accession>
<feature type="compositionally biased region" description="Basic and acidic residues" evidence="14">
    <location>
        <begin position="1"/>
        <end position="14"/>
    </location>
</feature>
<organism evidence="16 17">
    <name type="scientific">Cylindrobasidium torrendii FP15055 ss-10</name>
    <dbReference type="NCBI Taxonomy" id="1314674"/>
    <lineage>
        <taxon>Eukaryota</taxon>
        <taxon>Fungi</taxon>
        <taxon>Dikarya</taxon>
        <taxon>Basidiomycota</taxon>
        <taxon>Agaricomycotina</taxon>
        <taxon>Agaricomycetes</taxon>
        <taxon>Agaricomycetidae</taxon>
        <taxon>Agaricales</taxon>
        <taxon>Marasmiineae</taxon>
        <taxon>Physalacriaceae</taxon>
        <taxon>Cylindrobasidium</taxon>
    </lineage>
</organism>
<evidence type="ECO:0000256" key="12">
    <source>
        <dbReference type="ARBA" id="ARBA00049091"/>
    </source>
</evidence>
<keyword evidence="9" id="KW-0676">Redox-active center</keyword>
<keyword evidence="17" id="KW-1185">Reference proteome</keyword>
<feature type="compositionally biased region" description="Low complexity" evidence="14">
    <location>
        <begin position="22"/>
        <end position="31"/>
    </location>
</feature>
<dbReference type="InterPro" id="IPR013766">
    <property type="entry name" value="Thioredoxin_domain"/>
</dbReference>
<evidence type="ECO:0000256" key="6">
    <source>
        <dbReference type="ARBA" id="ARBA00023002"/>
    </source>
</evidence>
<name>A0A0D7BEJ7_9AGAR</name>
<evidence type="ECO:0000256" key="9">
    <source>
        <dbReference type="ARBA" id="ARBA00023284"/>
    </source>
</evidence>
<keyword evidence="7" id="KW-1015">Disulfide bond</keyword>
<dbReference type="Pfam" id="PF00578">
    <property type="entry name" value="AhpC-TSA"/>
    <property type="match status" value="1"/>
</dbReference>
<dbReference type="GO" id="GO:0034599">
    <property type="term" value="P:cellular response to oxidative stress"/>
    <property type="evidence" value="ECO:0007669"/>
    <property type="project" value="UniProtKB-ARBA"/>
</dbReference>
<evidence type="ECO:0000256" key="14">
    <source>
        <dbReference type="SAM" id="MobiDB-lite"/>
    </source>
</evidence>
<dbReference type="EC" id="1.11.1.24" evidence="3"/>
<evidence type="ECO:0000256" key="10">
    <source>
        <dbReference type="ARBA" id="ARBA00032824"/>
    </source>
</evidence>
<evidence type="ECO:0000256" key="7">
    <source>
        <dbReference type="ARBA" id="ARBA00023157"/>
    </source>
</evidence>
<evidence type="ECO:0000256" key="13">
    <source>
        <dbReference type="ARBA" id="ARBA00077538"/>
    </source>
</evidence>
<dbReference type="Gene3D" id="3.40.30.10">
    <property type="entry name" value="Glutaredoxin"/>
    <property type="match status" value="1"/>
</dbReference>
<dbReference type="InterPro" id="IPR036249">
    <property type="entry name" value="Thioredoxin-like_sf"/>
</dbReference>
<feature type="domain" description="Thioredoxin" evidence="15">
    <location>
        <begin position="82"/>
        <end position="228"/>
    </location>
</feature>
<dbReference type="GO" id="GO:0008379">
    <property type="term" value="F:thioredoxin peroxidase activity"/>
    <property type="evidence" value="ECO:0007669"/>
    <property type="project" value="TreeGrafter"/>
</dbReference>
<evidence type="ECO:0000259" key="15">
    <source>
        <dbReference type="PROSITE" id="PS51352"/>
    </source>
</evidence>
<comment type="catalytic activity">
    <reaction evidence="12">
        <text>a hydroperoxide + [thioredoxin]-dithiol = an alcohol + [thioredoxin]-disulfide + H2O</text>
        <dbReference type="Rhea" id="RHEA:62620"/>
        <dbReference type="Rhea" id="RHEA-COMP:10698"/>
        <dbReference type="Rhea" id="RHEA-COMP:10700"/>
        <dbReference type="ChEBI" id="CHEBI:15377"/>
        <dbReference type="ChEBI" id="CHEBI:29950"/>
        <dbReference type="ChEBI" id="CHEBI:30879"/>
        <dbReference type="ChEBI" id="CHEBI:35924"/>
        <dbReference type="ChEBI" id="CHEBI:50058"/>
        <dbReference type="EC" id="1.11.1.24"/>
    </reaction>
</comment>
<dbReference type="PANTHER" id="PTHR42801:SF23">
    <property type="entry name" value="PEROXIREDOXIN DOT5"/>
    <property type="match status" value="1"/>
</dbReference>
<dbReference type="FunFam" id="3.40.30.10:FF:000157">
    <property type="entry name" value="DOT5p Nuclear thiol peroxidase"/>
    <property type="match status" value="1"/>
</dbReference>
<evidence type="ECO:0000256" key="4">
    <source>
        <dbReference type="ARBA" id="ARBA00022559"/>
    </source>
</evidence>
<keyword evidence="4" id="KW-0575">Peroxidase</keyword>
<dbReference type="GO" id="GO:0005737">
    <property type="term" value="C:cytoplasm"/>
    <property type="evidence" value="ECO:0007669"/>
    <property type="project" value="TreeGrafter"/>
</dbReference>
<protein>
    <recommendedName>
        <fullName evidence="3">thioredoxin-dependent peroxiredoxin</fullName>
        <ecNumber evidence="3">1.11.1.24</ecNumber>
    </recommendedName>
    <alternativeName>
        <fullName evidence="13">Nuclear thiol peroxidase</fullName>
    </alternativeName>
    <alternativeName>
        <fullName evidence="10">Thioredoxin peroxidase</fullName>
    </alternativeName>
</protein>
<dbReference type="InterPro" id="IPR050924">
    <property type="entry name" value="Peroxiredoxin_BCP/PrxQ"/>
</dbReference>
<evidence type="ECO:0000256" key="5">
    <source>
        <dbReference type="ARBA" id="ARBA00022862"/>
    </source>
</evidence>
<comment type="subcellular location">
    <subcellularLocation>
        <location evidence="1">Nucleus</location>
    </subcellularLocation>
</comment>
<dbReference type="STRING" id="1314674.A0A0D7BEJ7"/>
<dbReference type="Proteomes" id="UP000054007">
    <property type="component" value="Unassembled WGS sequence"/>
</dbReference>
<evidence type="ECO:0000256" key="2">
    <source>
        <dbReference type="ARBA" id="ARBA00011245"/>
    </source>
</evidence>
<keyword evidence="6" id="KW-0560">Oxidoreductase</keyword>
<dbReference type="AlphaFoldDB" id="A0A0D7BEJ7"/>
<dbReference type="InterPro" id="IPR000866">
    <property type="entry name" value="AhpC/TSA"/>
</dbReference>
<dbReference type="PROSITE" id="PS51352">
    <property type="entry name" value="THIOREDOXIN_2"/>
    <property type="match status" value="1"/>
</dbReference>